<dbReference type="PROSITE" id="PS01124">
    <property type="entry name" value="HTH_ARAC_FAMILY_2"/>
    <property type="match status" value="1"/>
</dbReference>
<keyword evidence="7" id="KW-0804">Transcription</keyword>
<dbReference type="GO" id="GO:0003700">
    <property type="term" value="F:DNA-binding transcription factor activity"/>
    <property type="evidence" value="ECO:0007669"/>
    <property type="project" value="InterPro"/>
</dbReference>
<proteinExistence type="predicted"/>
<dbReference type="SUPFAM" id="SSF52172">
    <property type="entry name" value="CheY-like"/>
    <property type="match status" value="1"/>
</dbReference>
<evidence type="ECO:0000256" key="4">
    <source>
        <dbReference type="ARBA" id="ARBA00023012"/>
    </source>
</evidence>
<dbReference type="Gene3D" id="1.10.10.60">
    <property type="entry name" value="Homeodomain-like"/>
    <property type="match status" value="2"/>
</dbReference>
<comment type="subcellular location">
    <subcellularLocation>
        <location evidence="1">Cytoplasm</location>
    </subcellularLocation>
</comment>
<evidence type="ECO:0000259" key="10">
    <source>
        <dbReference type="PROSITE" id="PS50110"/>
    </source>
</evidence>
<dbReference type="PANTHER" id="PTHR42713">
    <property type="entry name" value="HISTIDINE KINASE-RELATED"/>
    <property type="match status" value="1"/>
</dbReference>
<name>A0A841TTK0_9BACL</name>
<protein>
    <submittedName>
        <fullName evidence="11">Response regulator</fullName>
    </submittedName>
</protein>
<dbReference type="PRINTS" id="PR00032">
    <property type="entry name" value="HTHARAC"/>
</dbReference>
<evidence type="ECO:0000256" key="5">
    <source>
        <dbReference type="ARBA" id="ARBA00023015"/>
    </source>
</evidence>
<keyword evidence="12" id="KW-1185">Reference proteome</keyword>
<feature type="modified residue" description="4-aspartylphosphate" evidence="8">
    <location>
        <position position="54"/>
    </location>
</feature>
<dbReference type="InterPro" id="IPR011006">
    <property type="entry name" value="CheY-like_superfamily"/>
</dbReference>
<dbReference type="Gene3D" id="3.40.50.2300">
    <property type="match status" value="1"/>
</dbReference>
<dbReference type="GO" id="GO:0043565">
    <property type="term" value="F:sequence-specific DNA binding"/>
    <property type="evidence" value="ECO:0007669"/>
    <property type="project" value="InterPro"/>
</dbReference>
<dbReference type="InterPro" id="IPR051552">
    <property type="entry name" value="HptR"/>
</dbReference>
<keyword evidence="4" id="KW-0902">Two-component regulatory system</keyword>
<keyword evidence="3 8" id="KW-0597">Phosphoprotein</keyword>
<gene>
    <name evidence="11" type="ORF">H7B90_09410</name>
</gene>
<evidence type="ECO:0000256" key="8">
    <source>
        <dbReference type="PROSITE-ProRule" id="PRU00169"/>
    </source>
</evidence>
<dbReference type="Proteomes" id="UP000553776">
    <property type="component" value="Unassembled WGS sequence"/>
</dbReference>
<dbReference type="InterPro" id="IPR001789">
    <property type="entry name" value="Sig_transdc_resp-reg_receiver"/>
</dbReference>
<feature type="domain" description="Response regulatory" evidence="10">
    <location>
        <begin position="2"/>
        <end position="119"/>
    </location>
</feature>
<evidence type="ECO:0000313" key="11">
    <source>
        <dbReference type="EMBL" id="MBB6691616.1"/>
    </source>
</evidence>
<dbReference type="InterPro" id="IPR018060">
    <property type="entry name" value="HTH_AraC"/>
</dbReference>
<keyword evidence="5" id="KW-0805">Transcription regulation</keyword>
<feature type="domain" description="HTH araC/xylS-type" evidence="9">
    <location>
        <begin position="248"/>
        <end position="348"/>
    </location>
</feature>
<reference evidence="11 12" key="1">
    <citation type="submission" date="2020-08" db="EMBL/GenBank/DDBJ databases">
        <title>Cohnella phylogeny.</title>
        <authorList>
            <person name="Dunlap C."/>
        </authorList>
    </citation>
    <scope>NUCLEOTIDE SEQUENCE [LARGE SCALE GENOMIC DNA]</scope>
    <source>
        <strain evidence="11 12">DSM 25239</strain>
    </source>
</reference>
<comment type="caution">
    <text evidence="11">The sequence shown here is derived from an EMBL/GenBank/DDBJ whole genome shotgun (WGS) entry which is preliminary data.</text>
</comment>
<evidence type="ECO:0000256" key="6">
    <source>
        <dbReference type="ARBA" id="ARBA00023125"/>
    </source>
</evidence>
<evidence type="ECO:0000256" key="7">
    <source>
        <dbReference type="ARBA" id="ARBA00023163"/>
    </source>
</evidence>
<keyword evidence="2" id="KW-0963">Cytoplasm</keyword>
<evidence type="ECO:0000259" key="9">
    <source>
        <dbReference type="PROSITE" id="PS01124"/>
    </source>
</evidence>
<keyword evidence="6" id="KW-0238">DNA-binding</keyword>
<organism evidence="11 12">
    <name type="scientific">Cohnella xylanilytica</name>
    <dbReference type="NCBI Taxonomy" id="557555"/>
    <lineage>
        <taxon>Bacteria</taxon>
        <taxon>Bacillati</taxon>
        <taxon>Bacillota</taxon>
        <taxon>Bacilli</taxon>
        <taxon>Bacillales</taxon>
        <taxon>Paenibacillaceae</taxon>
        <taxon>Cohnella</taxon>
    </lineage>
</organism>
<accession>A0A841TTK0</accession>
<dbReference type="AlphaFoldDB" id="A0A841TTK0"/>
<dbReference type="EMBL" id="JACJVR010000032">
    <property type="protein sequence ID" value="MBB6691616.1"/>
    <property type="molecule type" value="Genomic_DNA"/>
</dbReference>
<evidence type="ECO:0000256" key="1">
    <source>
        <dbReference type="ARBA" id="ARBA00004496"/>
    </source>
</evidence>
<dbReference type="InterPro" id="IPR020449">
    <property type="entry name" value="Tscrpt_reg_AraC-type_HTH"/>
</dbReference>
<evidence type="ECO:0000256" key="2">
    <source>
        <dbReference type="ARBA" id="ARBA00022490"/>
    </source>
</evidence>
<dbReference type="InterPro" id="IPR018062">
    <property type="entry name" value="HTH_AraC-typ_CS"/>
</dbReference>
<dbReference type="CDD" id="cd17536">
    <property type="entry name" value="REC_YesN-like"/>
    <property type="match status" value="1"/>
</dbReference>
<dbReference type="SMART" id="SM00342">
    <property type="entry name" value="HTH_ARAC"/>
    <property type="match status" value="1"/>
</dbReference>
<evidence type="ECO:0000256" key="3">
    <source>
        <dbReference type="ARBA" id="ARBA00022553"/>
    </source>
</evidence>
<dbReference type="Pfam" id="PF00072">
    <property type="entry name" value="Response_reg"/>
    <property type="match status" value="1"/>
</dbReference>
<dbReference type="PROSITE" id="PS50110">
    <property type="entry name" value="RESPONSE_REGULATORY"/>
    <property type="match status" value="1"/>
</dbReference>
<dbReference type="SUPFAM" id="SSF46689">
    <property type="entry name" value="Homeodomain-like"/>
    <property type="match status" value="2"/>
</dbReference>
<dbReference type="PANTHER" id="PTHR42713:SF3">
    <property type="entry name" value="TRANSCRIPTIONAL REGULATORY PROTEIN HPTR"/>
    <property type="match status" value="1"/>
</dbReference>
<dbReference type="Pfam" id="PF12833">
    <property type="entry name" value="HTH_18"/>
    <property type="match status" value="1"/>
</dbReference>
<dbReference type="GO" id="GO:0005737">
    <property type="term" value="C:cytoplasm"/>
    <property type="evidence" value="ECO:0007669"/>
    <property type="project" value="UniProtKB-SubCell"/>
</dbReference>
<sequence length="349" mass="39705">MRILIVDDETVIRKGVVKLLENSHAAISEIDEARNGEEALQAIARSKPDLVITDIQMNVMDGLDLIENIRRSHADIELIVLTGYADFHYVQRALRHQAADYLLKPITQESLNEALSKTLLKDPSKWIAIMDDASVRTMSEAAGGLAKSVMAENRAEARAQLEKWFRHCREKGFSWTELKKAMGHFELTFRSELYLLLKEYPTESSSAAEARHSAASYEEWLDGWERYAGDLIAHVSERRSPRNKRVVEEAIRYIGANFGDKELNLQAIADHAGVSPAYMSKMFREVMARPITQYLIEFRLEKAKEALASRADAKIAALAEECGFNDYPYFSKVFKKHYGVSPLEYKEKN</sequence>
<dbReference type="InterPro" id="IPR009057">
    <property type="entry name" value="Homeodomain-like_sf"/>
</dbReference>
<dbReference type="RefSeq" id="WP_185135613.1">
    <property type="nucleotide sequence ID" value="NZ_JACJVR010000032.1"/>
</dbReference>
<dbReference type="GO" id="GO:0000160">
    <property type="term" value="P:phosphorelay signal transduction system"/>
    <property type="evidence" value="ECO:0007669"/>
    <property type="project" value="UniProtKB-KW"/>
</dbReference>
<dbReference type="SMART" id="SM00448">
    <property type="entry name" value="REC"/>
    <property type="match status" value="1"/>
</dbReference>
<evidence type="ECO:0000313" key="12">
    <source>
        <dbReference type="Proteomes" id="UP000553776"/>
    </source>
</evidence>
<dbReference type="PROSITE" id="PS00041">
    <property type="entry name" value="HTH_ARAC_FAMILY_1"/>
    <property type="match status" value="1"/>
</dbReference>